<proteinExistence type="predicted"/>
<sequence length="100" mass="11017">MSTVRSAAELALLPTMSVVQFRGAALGARNRLVWQLAEEWFSPGSTESHPHDYFPPEAFPAVVLWTPRRASGRSGRHLRPIPSRQPGAAINQGDRLDDQA</sequence>
<evidence type="ECO:0000256" key="1">
    <source>
        <dbReference type="SAM" id="MobiDB-lite"/>
    </source>
</evidence>
<keyword evidence="3" id="KW-1185">Reference proteome</keyword>
<evidence type="ECO:0000313" key="2">
    <source>
        <dbReference type="EMBL" id="OFJ50923.1"/>
    </source>
</evidence>
<dbReference type="EMBL" id="MCHX01000087">
    <property type="protein sequence ID" value="OFJ50923.1"/>
    <property type="molecule type" value="Genomic_DNA"/>
</dbReference>
<evidence type="ECO:0000313" key="3">
    <source>
        <dbReference type="Proteomes" id="UP000178953"/>
    </source>
</evidence>
<feature type="region of interest" description="Disordered" evidence="1">
    <location>
        <begin position="72"/>
        <end position="100"/>
    </location>
</feature>
<dbReference type="AlphaFoldDB" id="A0A1E8PX82"/>
<gene>
    <name evidence="2" type="ORF">BEL07_25490</name>
</gene>
<comment type="caution">
    <text evidence="2">The sequence shown here is derived from an EMBL/GenBank/DDBJ whole genome shotgun (WGS) entry which is preliminary data.</text>
</comment>
<organism evidence="2 3">
    <name type="scientific">Mycolicibacterium grossiae</name>
    <dbReference type="NCBI Taxonomy" id="1552759"/>
    <lineage>
        <taxon>Bacteria</taxon>
        <taxon>Bacillati</taxon>
        <taxon>Actinomycetota</taxon>
        <taxon>Actinomycetes</taxon>
        <taxon>Mycobacteriales</taxon>
        <taxon>Mycobacteriaceae</taxon>
        <taxon>Mycolicibacterium</taxon>
    </lineage>
</organism>
<reference evidence="2 3" key="1">
    <citation type="submission" date="2016-09" db="EMBL/GenBank/DDBJ databases">
        <title>genome sequence of Mycobacterium sp. 739 SCH.</title>
        <authorList>
            <person name="Greninger A.L."/>
            <person name="Qin X."/>
            <person name="Jerome K."/>
            <person name="Vora S."/>
            <person name="Quinn K."/>
        </authorList>
    </citation>
    <scope>NUCLEOTIDE SEQUENCE [LARGE SCALE GENOMIC DNA]</scope>
    <source>
        <strain evidence="2 3">SCH</strain>
    </source>
</reference>
<name>A0A1E8PX82_9MYCO</name>
<dbReference type="Proteomes" id="UP000178953">
    <property type="component" value="Unassembled WGS sequence"/>
</dbReference>
<accession>A0A1E8PX82</accession>
<protein>
    <submittedName>
        <fullName evidence="2">Uncharacterized protein</fullName>
    </submittedName>
</protein>